<dbReference type="InterPro" id="IPR035986">
    <property type="entry name" value="PKD_dom_sf"/>
</dbReference>
<keyword evidence="1" id="KW-0677">Repeat</keyword>
<evidence type="ECO:0000256" key="2">
    <source>
        <dbReference type="SAM" id="MobiDB-lite"/>
    </source>
</evidence>
<dbReference type="InterPro" id="IPR000601">
    <property type="entry name" value="PKD_dom"/>
</dbReference>
<organism evidence="6 7">
    <name type="scientific">Synoicihabitans lomoniglobus</name>
    <dbReference type="NCBI Taxonomy" id="2909285"/>
    <lineage>
        <taxon>Bacteria</taxon>
        <taxon>Pseudomonadati</taxon>
        <taxon>Verrucomicrobiota</taxon>
        <taxon>Opitutia</taxon>
        <taxon>Opitutales</taxon>
        <taxon>Opitutaceae</taxon>
        <taxon>Synoicihabitans</taxon>
    </lineage>
</organism>
<dbReference type="EMBL" id="CP119075">
    <property type="protein sequence ID" value="WED64617.1"/>
    <property type="molecule type" value="Genomic_DNA"/>
</dbReference>
<dbReference type="PROSITE" id="PS50093">
    <property type="entry name" value="PKD"/>
    <property type="match status" value="1"/>
</dbReference>
<gene>
    <name evidence="6" type="ORF">PXH66_19925</name>
</gene>
<dbReference type="Pfam" id="PF18911">
    <property type="entry name" value="PKD_4"/>
    <property type="match status" value="1"/>
</dbReference>
<evidence type="ECO:0000259" key="5">
    <source>
        <dbReference type="PROSITE" id="PS50825"/>
    </source>
</evidence>
<accession>A0AAE9ZV15</accession>
<feature type="domain" description="PKD" evidence="4">
    <location>
        <begin position="663"/>
        <end position="735"/>
    </location>
</feature>
<feature type="signal peptide" evidence="3">
    <location>
        <begin position="1"/>
        <end position="20"/>
    </location>
</feature>
<evidence type="ECO:0000259" key="4">
    <source>
        <dbReference type="PROSITE" id="PS50093"/>
    </source>
</evidence>
<feature type="compositionally biased region" description="Basic and acidic residues" evidence="2">
    <location>
        <begin position="1113"/>
        <end position="1122"/>
    </location>
</feature>
<evidence type="ECO:0000313" key="6">
    <source>
        <dbReference type="EMBL" id="WED64617.1"/>
    </source>
</evidence>
<dbReference type="InterPro" id="IPR003410">
    <property type="entry name" value="HYR_dom"/>
</dbReference>
<reference evidence="6" key="1">
    <citation type="submission" date="2023-03" db="EMBL/GenBank/DDBJ databases">
        <title>Lomoglobus Profundus gen. nov., sp. nov., a novel member of the phylum Verrucomicrobia, isolated from deep-marine sediment of South China Sea.</title>
        <authorList>
            <person name="Ahmad T."/>
            <person name="Ishaq S.E."/>
            <person name="Wang F."/>
        </authorList>
    </citation>
    <scope>NUCLEOTIDE SEQUENCE</scope>
    <source>
        <strain evidence="6">LMO-M01</strain>
    </source>
</reference>
<dbReference type="SUPFAM" id="SSF49299">
    <property type="entry name" value="PKD domain"/>
    <property type="match status" value="1"/>
</dbReference>
<feature type="chain" id="PRO_5041963606" evidence="3">
    <location>
        <begin position="21"/>
        <end position="1139"/>
    </location>
</feature>
<dbReference type="PANTHER" id="PTHR24273:SF32">
    <property type="entry name" value="HYALIN"/>
    <property type="match status" value="1"/>
</dbReference>
<feature type="domain" description="HYR" evidence="5">
    <location>
        <begin position="812"/>
        <end position="892"/>
    </location>
</feature>
<name>A0AAE9ZV15_9BACT</name>
<protein>
    <submittedName>
        <fullName evidence="6">HYR domain-containing protein</fullName>
    </submittedName>
</protein>
<keyword evidence="3" id="KW-0732">Signal</keyword>
<dbReference type="Gene3D" id="2.60.40.10">
    <property type="entry name" value="Immunoglobulins"/>
    <property type="match status" value="4"/>
</dbReference>
<dbReference type="Pfam" id="PF02494">
    <property type="entry name" value="HYR"/>
    <property type="match status" value="3"/>
</dbReference>
<keyword evidence="7" id="KW-1185">Reference proteome</keyword>
<dbReference type="SUPFAM" id="SSF117074">
    <property type="entry name" value="Hypothetical protein PA1324"/>
    <property type="match status" value="1"/>
</dbReference>
<dbReference type="InterPro" id="IPR013783">
    <property type="entry name" value="Ig-like_fold"/>
</dbReference>
<dbReference type="PANTHER" id="PTHR24273">
    <property type="entry name" value="FI04643P-RELATED"/>
    <property type="match status" value="1"/>
</dbReference>
<feature type="compositionally biased region" description="Basic residues" evidence="2">
    <location>
        <begin position="1129"/>
        <end position="1139"/>
    </location>
</feature>
<sequence>MKKLVLLLSLGLWAALPIRAADTVELLPGKISGSITLSTETVKNGTIYANATDGSGQASTSFTGSEYSLVVPAGKSWKLTLYVYPEVPSGASGYIYLNLPEVIGPVGAEETVTHDLPITSARIVADVQVANGTLTSIPTLQANGNSGTNPATSFNFYGQNLDYAVVLPMNNVSIYGSVKVTSADNVLSAQSLTSQSLNVGAAGITATWNIDAAFAAGAIQGDVNFTGSATPNSNTTYLYSSSGGSAIDTNSLSGNGNYQFNNLVPGSYRVYNYAYFTNSQLYMYTNAPSVAGSITQLDFAETVSFAQVDLNPTGFLTPDKITGGYAYGNWTAPSPNPDGVSRSVYANFDTTAKNFKGVVTPGEWKFSQININGYDYSQAGIYISYAMGIYDYTRANQGVTFAGGVDQVLPSFDFDTTQTELTFDVVEAADATSETLISNARVTGSVVTYVDGSPQYQLSFSSSTSTSAAQPRQRVRIVGVPGTYNVQTYGTVDGSSVSFGNFSLELKEPLPTPVGTSVEVSAGSGVGLVFDEVTTSGVSTASQLPVGPALPAGYTGLVSNGEKAYYSVSTTATFSGYVDVTVDYSADAVPPELESELTLFYYDDPTQTWIDVTIAVDELNNQVLGTAPELSLFALGLAHAPVLGEVTVPTEVLVDTEAAFVATFADSDPGEQHTATFDWGDGTTSEGVIDPATGEITGLHTYTSGGSFNATLTLTDITGKTVEQEFTVEVIGGDDVEPVITFGAIEAFEALSADGAEVEFAVTATDETDGEVTVTTSVASGTVFPIGTTIVIATATDAAGNEATAELEIIVQDTTGPAITAPDDVTLEATNADGAIASFLASATDLVSGEVPVTASVESGSTFAVGSTTVSFTATDESGNESTGSFNVIVQDTTAPELTTPADLVLEATSADGATATFAAGATDLVSGDLAVTASAASGSTFAVGTTTVELTAADAAGNTVTGTFTVTVEDTTAPEIVSLTPSTGTLWPANHKMVDVSVAAETSDAVGVVSTRIVSVTSSESDNGHGDGHTRADIVITGDLTVSLRAERSGRGDGRVYTITVESTDAAGNVTTGTTTVAVPKSQGRQWNKSDKSDKGNSGKGKSGKGKFGHNNSRDHDDKSGKTGNSKSSRKKSKGGRG</sequence>
<evidence type="ECO:0000256" key="1">
    <source>
        <dbReference type="ARBA" id="ARBA00022737"/>
    </source>
</evidence>
<dbReference type="CDD" id="cd00146">
    <property type="entry name" value="PKD"/>
    <property type="match status" value="1"/>
</dbReference>
<dbReference type="KEGG" id="slom:PXH66_19925"/>
<feature type="region of interest" description="Disordered" evidence="2">
    <location>
        <begin position="1072"/>
        <end position="1139"/>
    </location>
</feature>
<proteinExistence type="predicted"/>
<feature type="compositionally biased region" description="Basic and acidic residues" evidence="2">
    <location>
        <begin position="1089"/>
        <end position="1098"/>
    </location>
</feature>
<dbReference type="Proteomes" id="UP001218638">
    <property type="component" value="Chromosome"/>
</dbReference>
<evidence type="ECO:0000256" key="3">
    <source>
        <dbReference type="SAM" id="SignalP"/>
    </source>
</evidence>
<evidence type="ECO:0000313" key="7">
    <source>
        <dbReference type="Proteomes" id="UP001218638"/>
    </source>
</evidence>
<dbReference type="AlphaFoldDB" id="A0AAE9ZV15"/>
<dbReference type="RefSeq" id="WP_330930751.1">
    <property type="nucleotide sequence ID" value="NZ_CP119075.1"/>
</dbReference>
<dbReference type="PROSITE" id="PS50825">
    <property type="entry name" value="HYR"/>
    <property type="match status" value="1"/>
</dbReference>